<sequence length="204" mass="22591">MMTLASSVIGGSVQTASASLLGRDGQSVVAPALGTEALFFYRMDSAEDVRRREVSAARLDKLPTLETLLTLPVGLPVPLASLDQRERRAVRALPAGAADRNRKVVTRWAVRPLQIDLAVVRASGWRQGLERAGRFAPFCRRAMLLDRRPVRLEESLAEADFYGIGVFVPSGDGVEMVLESRTYRPQRHTAAAWAFVEELYQRVR</sequence>
<name>A0A0X3UQ74_9ACTN</name>
<dbReference type="EMBL" id="LLZG01000165">
    <property type="protein sequence ID" value="KUL34739.1"/>
    <property type="molecule type" value="Genomic_DNA"/>
</dbReference>
<protein>
    <submittedName>
        <fullName evidence="1">Uncharacterized protein</fullName>
    </submittedName>
</protein>
<dbReference type="Proteomes" id="UP000053923">
    <property type="component" value="Unassembled WGS sequence"/>
</dbReference>
<accession>A0A0X3UQ74</accession>
<comment type="caution">
    <text evidence="1">The sequence shown here is derived from an EMBL/GenBank/DDBJ whole genome shotgun (WGS) entry which is preliminary data.</text>
</comment>
<proteinExistence type="predicted"/>
<keyword evidence="2" id="KW-1185">Reference proteome</keyword>
<dbReference type="AlphaFoldDB" id="A0A0X3UQ74"/>
<evidence type="ECO:0000313" key="1">
    <source>
        <dbReference type="EMBL" id="KUL34739.1"/>
    </source>
</evidence>
<reference evidence="2" key="1">
    <citation type="submission" date="2015-10" db="EMBL/GenBank/DDBJ databases">
        <authorList>
            <person name="Ju K.-S."/>
            <person name="Doroghazi J.R."/>
            <person name="Metcalf W.W."/>
        </authorList>
    </citation>
    <scope>NUCLEOTIDE SEQUENCE [LARGE SCALE GENOMIC DNA]</scope>
    <source>
        <strain evidence="2">NRRL 3151</strain>
    </source>
</reference>
<evidence type="ECO:0000313" key="2">
    <source>
        <dbReference type="Proteomes" id="UP000053923"/>
    </source>
</evidence>
<organism evidence="1 2">
    <name type="scientific">Streptomyces regalis</name>
    <dbReference type="NCBI Taxonomy" id="68262"/>
    <lineage>
        <taxon>Bacteria</taxon>
        <taxon>Bacillati</taxon>
        <taxon>Actinomycetota</taxon>
        <taxon>Actinomycetes</taxon>
        <taxon>Kitasatosporales</taxon>
        <taxon>Streptomycetaceae</taxon>
        <taxon>Streptomyces</taxon>
    </lineage>
</organism>
<gene>
    <name evidence="1" type="ORF">ADL12_20435</name>
</gene>
<dbReference type="OrthoDB" id="3480397at2"/>